<dbReference type="Proteomes" id="UP001234297">
    <property type="component" value="Chromosome 6"/>
</dbReference>
<sequence length="507" mass="56622">MTKLPVLNGQRLQGREGSVEQDEYALSNALKASAALKSLRTGRRIHARVVKLGFCQFTILMTALTDLYLKCSSLLEARKLFNEMSERDVVTWTSMVVGYAQHEHHEESLILFRRMIISSISPNGYSFSGALSACAGLGYLKKGKQIHAQVIVSSISGIELILQNSLLNMYLKCQSLDSAQRLFDSMPRKGIITWNEMISGHLQWGQGEAALKFMVSMISEGIQPDDFSYAICANACAALASMRTGSQIHASVVKSGFHSDMVIGNAIIDMYAKCGCVDSAKLVFDLMPSKDTFLWTAMISALGRYGRVDEALQMFERMRDSDVRPDEITYLALLSACSHGGVVEQGWRCFRWMTEEDSIPAKPEHYACMVDALCRSGCLDEASRFIEQMKLEPCIGVWSSLLNSCRMYGNVKLAELAARKLLELDPENHSNYVILSNVYAAENEWEETWKIRESMKGKNTKKEPGCSWVEVNSGIHVFLTADRSHPHISEILGTLLRLNATLKEEEC</sequence>
<name>A0ACC2KZF8_PERAE</name>
<keyword evidence="2" id="KW-1185">Reference proteome</keyword>
<proteinExistence type="predicted"/>
<evidence type="ECO:0000313" key="1">
    <source>
        <dbReference type="EMBL" id="KAJ8626188.1"/>
    </source>
</evidence>
<dbReference type="EMBL" id="CM056814">
    <property type="protein sequence ID" value="KAJ8626188.1"/>
    <property type="molecule type" value="Genomic_DNA"/>
</dbReference>
<reference evidence="1 2" key="1">
    <citation type="journal article" date="2022" name="Hortic Res">
        <title>A haplotype resolved chromosomal level avocado genome allows analysis of novel avocado genes.</title>
        <authorList>
            <person name="Nath O."/>
            <person name="Fletcher S.J."/>
            <person name="Hayward A."/>
            <person name="Shaw L.M."/>
            <person name="Masouleh A.K."/>
            <person name="Furtado A."/>
            <person name="Henry R.J."/>
            <person name="Mitter N."/>
        </authorList>
    </citation>
    <scope>NUCLEOTIDE SEQUENCE [LARGE SCALE GENOMIC DNA]</scope>
    <source>
        <strain evidence="2">cv. Hass</strain>
    </source>
</reference>
<accession>A0ACC2KZF8</accession>
<protein>
    <submittedName>
        <fullName evidence="1">Uncharacterized protein</fullName>
    </submittedName>
</protein>
<comment type="caution">
    <text evidence="1">The sequence shown here is derived from an EMBL/GenBank/DDBJ whole genome shotgun (WGS) entry which is preliminary data.</text>
</comment>
<organism evidence="1 2">
    <name type="scientific">Persea americana</name>
    <name type="common">Avocado</name>
    <dbReference type="NCBI Taxonomy" id="3435"/>
    <lineage>
        <taxon>Eukaryota</taxon>
        <taxon>Viridiplantae</taxon>
        <taxon>Streptophyta</taxon>
        <taxon>Embryophyta</taxon>
        <taxon>Tracheophyta</taxon>
        <taxon>Spermatophyta</taxon>
        <taxon>Magnoliopsida</taxon>
        <taxon>Magnoliidae</taxon>
        <taxon>Laurales</taxon>
        <taxon>Lauraceae</taxon>
        <taxon>Persea</taxon>
    </lineage>
</organism>
<gene>
    <name evidence="1" type="ORF">MRB53_019495</name>
</gene>
<evidence type="ECO:0000313" key="2">
    <source>
        <dbReference type="Proteomes" id="UP001234297"/>
    </source>
</evidence>